<keyword evidence="2" id="KW-0472">Membrane</keyword>
<evidence type="ECO:0000313" key="3">
    <source>
        <dbReference type="EMBL" id="CCH99217.1"/>
    </source>
</evidence>
<keyword evidence="2" id="KW-1133">Transmembrane helix</keyword>
<dbReference type="EMBL" id="CAII01000549">
    <property type="protein sequence ID" value="CCH99217.1"/>
    <property type="molecule type" value="Genomic_DNA"/>
</dbReference>
<organism evidence="3 4">
    <name type="scientific">Microcystis aeruginosa PCC 9717</name>
    <dbReference type="NCBI Taxonomy" id="1160286"/>
    <lineage>
        <taxon>Bacteria</taxon>
        <taxon>Bacillati</taxon>
        <taxon>Cyanobacteriota</taxon>
        <taxon>Cyanophyceae</taxon>
        <taxon>Oscillatoriophycideae</taxon>
        <taxon>Chroococcales</taxon>
        <taxon>Microcystaceae</taxon>
        <taxon>Microcystis</taxon>
    </lineage>
</organism>
<dbReference type="HOGENOM" id="CLU_1494612_0_0_3"/>
<proteinExistence type="predicted"/>
<feature type="region of interest" description="Disordered" evidence="1">
    <location>
        <begin position="1"/>
        <end position="43"/>
    </location>
</feature>
<dbReference type="AlphaFoldDB" id="I4FU92"/>
<sequence>MKLRNTSQTLSRRYETYTPESNSSARTASIHKEHISRSNDVSKDDNKDSIAVLIGQAKGGVLGKLTYEALSLPIKTSQQELAQNFVAWGCAPDNANSFASWLIEYISDPNVRNVIITISAGLVCFTIIYKTKWPLWLKITLILLVSAGVGYLLFTYFTNPTQQKPNQLPSQEKVNNKHPK</sequence>
<feature type="compositionally biased region" description="Polar residues" evidence="1">
    <location>
        <begin position="1"/>
        <end position="11"/>
    </location>
</feature>
<name>I4FU92_MICAE</name>
<evidence type="ECO:0000256" key="1">
    <source>
        <dbReference type="SAM" id="MobiDB-lite"/>
    </source>
</evidence>
<reference evidence="3 4" key="1">
    <citation type="submission" date="2012-04" db="EMBL/GenBank/DDBJ databases">
        <authorList>
            <person name="Genoscope - CEA"/>
        </authorList>
    </citation>
    <scope>NUCLEOTIDE SEQUENCE [LARGE SCALE GENOMIC DNA]</scope>
    <source>
        <strain evidence="3 4">9717</strain>
    </source>
</reference>
<accession>I4FU92</accession>
<feature type="compositionally biased region" description="Polar residues" evidence="1">
    <location>
        <begin position="18"/>
        <end position="27"/>
    </location>
</feature>
<evidence type="ECO:0000313" key="4">
    <source>
        <dbReference type="Proteomes" id="UP000003172"/>
    </source>
</evidence>
<dbReference type="Proteomes" id="UP000003172">
    <property type="component" value="Unassembled WGS sequence"/>
</dbReference>
<feature type="transmembrane region" description="Helical" evidence="2">
    <location>
        <begin position="135"/>
        <end position="157"/>
    </location>
</feature>
<protein>
    <submittedName>
        <fullName evidence="3">Uncharacterized protein</fullName>
    </submittedName>
</protein>
<evidence type="ECO:0000256" key="2">
    <source>
        <dbReference type="SAM" id="Phobius"/>
    </source>
</evidence>
<keyword evidence="2" id="KW-0812">Transmembrane</keyword>
<dbReference type="RefSeq" id="WP_002762495.1">
    <property type="nucleotide sequence ID" value="NZ_HE972753.1"/>
</dbReference>
<comment type="caution">
    <text evidence="3">The sequence shown here is derived from an EMBL/GenBank/DDBJ whole genome shotgun (WGS) entry which is preliminary data.</text>
</comment>
<feature type="compositionally biased region" description="Basic and acidic residues" evidence="1">
    <location>
        <begin position="30"/>
        <end position="43"/>
    </location>
</feature>
<gene>
    <name evidence="3" type="ORF">MICAB_5930004</name>
</gene>